<name>A0ABX8Y600_9ACTN</name>
<dbReference type="Proteomes" id="UP000827138">
    <property type="component" value="Plasmid unnamed2"/>
</dbReference>
<reference evidence="2 3" key="1">
    <citation type="submission" date="2021-08" db="EMBL/GenBank/DDBJ databases">
        <authorList>
            <person name="Ping M."/>
        </authorList>
    </citation>
    <scope>NUCLEOTIDE SEQUENCE [LARGE SCALE GENOMIC DNA]</scope>
    <source>
        <strain evidence="2 3">MG28</strain>
        <plasmid evidence="2 3">unnamed2</plasmid>
    </source>
</reference>
<dbReference type="EMBL" id="CP080648">
    <property type="protein sequence ID" value="QYX83559.1"/>
    <property type="molecule type" value="Genomic_DNA"/>
</dbReference>
<keyword evidence="3" id="KW-1185">Reference proteome</keyword>
<evidence type="ECO:0000313" key="2">
    <source>
        <dbReference type="EMBL" id="QYX83559.1"/>
    </source>
</evidence>
<accession>A0ABX8Y600</accession>
<organism evidence="2 3">
    <name type="scientific">Streptomyces akebiae</name>
    <dbReference type="NCBI Taxonomy" id="2865673"/>
    <lineage>
        <taxon>Bacteria</taxon>
        <taxon>Bacillati</taxon>
        <taxon>Actinomycetota</taxon>
        <taxon>Actinomycetes</taxon>
        <taxon>Kitasatosporales</taxon>
        <taxon>Streptomycetaceae</taxon>
        <taxon>Streptomyces</taxon>
    </lineage>
</organism>
<proteinExistence type="predicted"/>
<keyword evidence="2" id="KW-0614">Plasmid</keyword>
<protein>
    <submittedName>
        <fullName evidence="2">Uncharacterized protein</fullName>
    </submittedName>
</protein>
<geneLocation type="plasmid" evidence="2 3">
    <name>unnamed2</name>
</geneLocation>
<evidence type="ECO:0000256" key="1">
    <source>
        <dbReference type="SAM" id="MobiDB-lite"/>
    </source>
</evidence>
<feature type="region of interest" description="Disordered" evidence="1">
    <location>
        <begin position="80"/>
        <end position="109"/>
    </location>
</feature>
<gene>
    <name evidence="2" type="ORF">K1J60_44640</name>
</gene>
<evidence type="ECO:0000313" key="3">
    <source>
        <dbReference type="Proteomes" id="UP000827138"/>
    </source>
</evidence>
<sequence>MAMKVLGVDPAAAVAQCVSKEFGEAACAVLAAGAPDGDVAGASGEVGVVGEIGDEFDGAGGADDILDAGVEAVDIEDFAAGSRSRSRTSSMRSACGGTGRPSVTWGERR</sequence>